<protein>
    <submittedName>
        <fullName evidence="1">Uncharacterized protein</fullName>
    </submittedName>
</protein>
<dbReference type="EMBL" id="MU853246">
    <property type="protein sequence ID" value="KAK4119672.1"/>
    <property type="molecule type" value="Genomic_DNA"/>
</dbReference>
<gene>
    <name evidence="1" type="ORF">N657DRAFT_251648</name>
</gene>
<reference evidence="1" key="2">
    <citation type="submission" date="2023-05" db="EMBL/GenBank/DDBJ databases">
        <authorList>
            <consortium name="Lawrence Berkeley National Laboratory"/>
            <person name="Steindorff A."/>
            <person name="Hensen N."/>
            <person name="Bonometti L."/>
            <person name="Westerberg I."/>
            <person name="Brannstrom I.O."/>
            <person name="Guillou S."/>
            <person name="Cros-Aarteil S."/>
            <person name="Calhoun S."/>
            <person name="Haridas S."/>
            <person name="Kuo A."/>
            <person name="Mondo S."/>
            <person name="Pangilinan J."/>
            <person name="Riley R."/>
            <person name="Labutti K."/>
            <person name="Andreopoulos B."/>
            <person name="Lipzen A."/>
            <person name="Chen C."/>
            <person name="Yanf M."/>
            <person name="Daum C."/>
            <person name="Ng V."/>
            <person name="Clum A."/>
            <person name="Ohm R."/>
            <person name="Martin F."/>
            <person name="Silar P."/>
            <person name="Natvig D."/>
            <person name="Lalanne C."/>
            <person name="Gautier V."/>
            <person name="Ament-Velasquez S.L."/>
            <person name="Kruys A."/>
            <person name="Hutchinson M.I."/>
            <person name="Powell A.J."/>
            <person name="Barry K."/>
            <person name="Miller A.N."/>
            <person name="Grigoriev I.V."/>
            <person name="Debuchy R."/>
            <person name="Gladieux P."/>
            <person name="Thoren M.H."/>
            <person name="Johannesson H."/>
        </authorList>
    </citation>
    <scope>NUCLEOTIDE SEQUENCE</scope>
    <source>
        <strain evidence="1">CBS 731.68</strain>
    </source>
</reference>
<organism evidence="1 2">
    <name type="scientific">Parathielavia appendiculata</name>
    <dbReference type="NCBI Taxonomy" id="2587402"/>
    <lineage>
        <taxon>Eukaryota</taxon>
        <taxon>Fungi</taxon>
        <taxon>Dikarya</taxon>
        <taxon>Ascomycota</taxon>
        <taxon>Pezizomycotina</taxon>
        <taxon>Sordariomycetes</taxon>
        <taxon>Sordariomycetidae</taxon>
        <taxon>Sordariales</taxon>
        <taxon>Chaetomiaceae</taxon>
        <taxon>Parathielavia</taxon>
    </lineage>
</organism>
<dbReference type="AlphaFoldDB" id="A0AAN6TRZ8"/>
<dbReference type="Proteomes" id="UP001302602">
    <property type="component" value="Unassembled WGS sequence"/>
</dbReference>
<dbReference type="RefSeq" id="XP_062643445.1">
    <property type="nucleotide sequence ID" value="XM_062786446.1"/>
</dbReference>
<evidence type="ECO:0000313" key="2">
    <source>
        <dbReference type="Proteomes" id="UP001302602"/>
    </source>
</evidence>
<accession>A0AAN6TRZ8</accession>
<comment type="caution">
    <text evidence="1">The sequence shown here is derived from an EMBL/GenBank/DDBJ whole genome shotgun (WGS) entry which is preliminary data.</text>
</comment>
<reference evidence="1" key="1">
    <citation type="journal article" date="2023" name="Mol. Phylogenet. Evol.">
        <title>Genome-scale phylogeny and comparative genomics of the fungal order Sordariales.</title>
        <authorList>
            <person name="Hensen N."/>
            <person name="Bonometti L."/>
            <person name="Westerberg I."/>
            <person name="Brannstrom I.O."/>
            <person name="Guillou S."/>
            <person name="Cros-Aarteil S."/>
            <person name="Calhoun S."/>
            <person name="Haridas S."/>
            <person name="Kuo A."/>
            <person name="Mondo S."/>
            <person name="Pangilinan J."/>
            <person name="Riley R."/>
            <person name="LaButti K."/>
            <person name="Andreopoulos B."/>
            <person name="Lipzen A."/>
            <person name="Chen C."/>
            <person name="Yan M."/>
            <person name="Daum C."/>
            <person name="Ng V."/>
            <person name="Clum A."/>
            <person name="Steindorff A."/>
            <person name="Ohm R.A."/>
            <person name="Martin F."/>
            <person name="Silar P."/>
            <person name="Natvig D.O."/>
            <person name="Lalanne C."/>
            <person name="Gautier V."/>
            <person name="Ament-Velasquez S.L."/>
            <person name="Kruys A."/>
            <person name="Hutchinson M.I."/>
            <person name="Powell A.J."/>
            <person name="Barry K."/>
            <person name="Miller A.N."/>
            <person name="Grigoriev I.V."/>
            <person name="Debuchy R."/>
            <person name="Gladieux P."/>
            <person name="Hiltunen Thoren M."/>
            <person name="Johannesson H."/>
        </authorList>
    </citation>
    <scope>NUCLEOTIDE SEQUENCE</scope>
    <source>
        <strain evidence="1">CBS 731.68</strain>
    </source>
</reference>
<proteinExistence type="predicted"/>
<dbReference type="GeneID" id="87823212"/>
<sequence length="123" mass="14169">MFWSTKCRVSMLWASSARWWKTRWCLLEVRQAVTRREDDKNSFGPVPLSHPLGVGHHFMKPSLALVCIWTRLRTMPPPQANSPGYRSLSFLSVTLASAFNWYGEFEPVARVRRNTWLSAACLA</sequence>
<name>A0AAN6TRZ8_9PEZI</name>
<evidence type="ECO:0000313" key="1">
    <source>
        <dbReference type="EMBL" id="KAK4119672.1"/>
    </source>
</evidence>
<keyword evidence="2" id="KW-1185">Reference proteome</keyword>